<dbReference type="AlphaFoldDB" id="F4XL25"/>
<organism evidence="1 2">
    <name type="scientific">Moorena producens 3L</name>
    <dbReference type="NCBI Taxonomy" id="489825"/>
    <lineage>
        <taxon>Bacteria</taxon>
        <taxon>Bacillati</taxon>
        <taxon>Cyanobacteriota</taxon>
        <taxon>Cyanophyceae</taxon>
        <taxon>Coleofasciculales</taxon>
        <taxon>Coleofasciculaceae</taxon>
        <taxon>Moorena</taxon>
    </lineage>
</organism>
<dbReference type="RefSeq" id="WP_008179744.1">
    <property type="nucleotide sequence ID" value="NZ_GL890828.1"/>
</dbReference>
<dbReference type="EMBL" id="GL890828">
    <property type="protein sequence ID" value="EGJ34715.1"/>
    <property type="molecule type" value="Genomic_DNA"/>
</dbReference>
<keyword evidence="2" id="KW-1185">Reference proteome</keyword>
<sequence>MLKITKYIFTLVVVVLFTAFYAVGNAQVDTLEWGFIPPGTAETCKAISRIGTIEPFSGTYQQCGDRCAAIVNCGAWNLDSVNQKCRVYTSECSEPDPSGGWGFIPPGTAETCKAISRIRTIEPFSGTYEQCGDRCAAIVNCGAWNLDSVNQKCRVYTSKCSEPDSITEDFTGGTFDSANFEIGGGTGNATDAGWASVTNRGTLRTVASNLKPSIDNPLTIEADITFTPANEIAFLQVRGDGLPSGSFDEPSNGIYLRLHNFQNGHTGVSFGGPFMEFFRKDPPGGDSFWDDPVHLLLTDDGSTISVTLTNTVTNVVNAFSINDMRSSGGYVAFSTSANGARWDNISITHNNLTGK</sequence>
<dbReference type="Proteomes" id="UP000003959">
    <property type="component" value="Unassembled WGS sequence"/>
</dbReference>
<evidence type="ECO:0000313" key="2">
    <source>
        <dbReference type="Proteomes" id="UP000003959"/>
    </source>
</evidence>
<proteinExistence type="predicted"/>
<gene>
    <name evidence="1" type="ORF">LYNGBM3L_13530</name>
</gene>
<accession>F4XL25</accession>
<name>F4XL25_9CYAN</name>
<dbReference type="HOGENOM" id="CLU_780361_0_0_3"/>
<reference evidence="2" key="1">
    <citation type="journal article" date="2011" name="Proc. Natl. Acad. Sci. U.S.A.">
        <title>Genomic insights into the physiology and ecology of the marine filamentous cyanobacterium Lyngbya majuscula.</title>
        <authorList>
            <person name="Jones A.C."/>
            <person name="Monroe E.A."/>
            <person name="Podell S."/>
            <person name="Hess W.R."/>
            <person name="Klages S."/>
            <person name="Esquenazi E."/>
            <person name="Niessen S."/>
            <person name="Hoover H."/>
            <person name="Rothmann M."/>
            <person name="Lasken R.S."/>
            <person name="Yates J.R.III."/>
            <person name="Reinhardt R."/>
            <person name="Kube M."/>
            <person name="Burkart M.D."/>
            <person name="Allen E.E."/>
            <person name="Dorrestein P.C."/>
            <person name="Gerwick W.H."/>
            <person name="Gerwick L."/>
        </authorList>
    </citation>
    <scope>NUCLEOTIDE SEQUENCE [LARGE SCALE GENOMIC DNA]</scope>
    <source>
        <strain evidence="2">3L</strain>
    </source>
</reference>
<evidence type="ECO:0000313" key="1">
    <source>
        <dbReference type="EMBL" id="EGJ34715.1"/>
    </source>
</evidence>
<protein>
    <submittedName>
        <fullName evidence="1">Uncharacterized protein</fullName>
    </submittedName>
</protein>